<dbReference type="AlphaFoldDB" id="A0A8H7D6M7"/>
<name>A0A8H7D6M7_9AGAR</name>
<dbReference type="OrthoDB" id="3066619at2759"/>
<dbReference type="EMBL" id="JACAZH010000008">
    <property type="protein sequence ID" value="KAF7360821.1"/>
    <property type="molecule type" value="Genomic_DNA"/>
</dbReference>
<proteinExistence type="predicted"/>
<feature type="region of interest" description="Disordered" evidence="1">
    <location>
        <begin position="78"/>
        <end position="193"/>
    </location>
</feature>
<comment type="caution">
    <text evidence="2">The sequence shown here is derived from an EMBL/GenBank/DDBJ whole genome shotgun (WGS) entry which is preliminary data.</text>
</comment>
<keyword evidence="3" id="KW-1185">Reference proteome</keyword>
<feature type="compositionally biased region" description="Acidic residues" evidence="1">
    <location>
        <begin position="138"/>
        <end position="171"/>
    </location>
</feature>
<organism evidence="2 3">
    <name type="scientific">Mycena sanguinolenta</name>
    <dbReference type="NCBI Taxonomy" id="230812"/>
    <lineage>
        <taxon>Eukaryota</taxon>
        <taxon>Fungi</taxon>
        <taxon>Dikarya</taxon>
        <taxon>Basidiomycota</taxon>
        <taxon>Agaricomycotina</taxon>
        <taxon>Agaricomycetes</taxon>
        <taxon>Agaricomycetidae</taxon>
        <taxon>Agaricales</taxon>
        <taxon>Marasmiineae</taxon>
        <taxon>Mycenaceae</taxon>
        <taxon>Mycena</taxon>
    </lineage>
</organism>
<reference evidence="2" key="1">
    <citation type="submission" date="2020-05" db="EMBL/GenBank/DDBJ databases">
        <title>Mycena genomes resolve the evolution of fungal bioluminescence.</title>
        <authorList>
            <person name="Tsai I.J."/>
        </authorList>
    </citation>
    <scope>NUCLEOTIDE SEQUENCE</scope>
    <source>
        <strain evidence="2">160909Yilan</strain>
    </source>
</reference>
<evidence type="ECO:0000256" key="1">
    <source>
        <dbReference type="SAM" id="MobiDB-lite"/>
    </source>
</evidence>
<feature type="compositionally biased region" description="Acidic residues" evidence="1">
    <location>
        <begin position="83"/>
        <end position="97"/>
    </location>
</feature>
<gene>
    <name evidence="2" type="ORF">MSAN_01111300</name>
</gene>
<evidence type="ECO:0000313" key="3">
    <source>
        <dbReference type="Proteomes" id="UP000623467"/>
    </source>
</evidence>
<accession>A0A8H7D6M7</accession>
<evidence type="ECO:0000313" key="2">
    <source>
        <dbReference type="EMBL" id="KAF7360821.1"/>
    </source>
</evidence>
<protein>
    <submittedName>
        <fullName evidence="2">Uncharacterized protein</fullName>
    </submittedName>
</protein>
<dbReference type="Proteomes" id="UP000623467">
    <property type="component" value="Unassembled WGS sequence"/>
</dbReference>
<feature type="compositionally biased region" description="Low complexity" evidence="1">
    <location>
        <begin position="98"/>
        <end position="118"/>
    </location>
</feature>
<sequence>MPRQSSRQARARDMLKTFINYHTARVKNLLHRKNKAKRAFARIGLTLEEGEQMLTPAFHALDTISVTMASETSVTSDMSISSDLDDSLGSDSSEDWSDILGSDWSSSSSSSASSDVDSTATEDENDSLPDLHPPGYPDSDDDDEDSDSDSTSDSGDDADDEDEWDLDGQDDLPERAHQSSPPMGVACSGRHVL</sequence>